<organism evidence="2 3">
    <name type="scientific">Gordonia jacobaea</name>
    <dbReference type="NCBI Taxonomy" id="122202"/>
    <lineage>
        <taxon>Bacteria</taxon>
        <taxon>Bacillati</taxon>
        <taxon>Actinomycetota</taxon>
        <taxon>Actinomycetes</taxon>
        <taxon>Mycobacteriales</taxon>
        <taxon>Gordoniaceae</taxon>
        <taxon>Gordonia</taxon>
    </lineage>
</organism>
<protein>
    <recommendedName>
        <fullName evidence="4">Pilus assembly protein TadE</fullName>
    </recommendedName>
</protein>
<evidence type="ECO:0000313" key="2">
    <source>
        <dbReference type="EMBL" id="KNA89800.1"/>
    </source>
</evidence>
<proteinExistence type="predicted"/>
<dbReference type="Proteomes" id="UP000037247">
    <property type="component" value="Unassembled WGS sequence"/>
</dbReference>
<gene>
    <name evidence="2" type="ORF">ABW18_19160</name>
</gene>
<dbReference type="NCBIfam" id="NF041390">
    <property type="entry name" value="TadE_Rv3655c"/>
    <property type="match status" value="1"/>
</dbReference>
<sequence length="125" mass="12935">MRPRRIVDDESGMVTIEGAYAISAVVIVVILAVGVVTAVTTQIRCTDAAREVARLTAAGDDHARAAGEQIVPGAQISIAAQEDRIVVEVRRGAPMVPGLTLSARAVAVPEPDGSDQVEVAPGVVR</sequence>
<keyword evidence="1" id="KW-0472">Membrane</keyword>
<dbReference type="InterPro" id="IPR049790">
    <property type="entry name" value="Rv3655c/TadE"/>
</dbReference>
<feature type="transmembrane region" description="Helical" evidence="1">
    <location>
        <begin position="20"/>
        <end position="40"/>
    </location>
</feature>
<comment type="caution">
    <text evidence="2">The sequence shown here is derived from an EMBL/GenBank/DDBJ whole genome shotgun (WGS) entry which is preliminary data.</text>
</comment>
<keyword evidence="1" id="KW-1133">Transmembrane helix</keyword>
<reference evidence="2 3" key="1">
    <citation type="submission" date="2015-05" db="EMBL/GenBank/DDBJ databases">
        <title>Draft genome sequence of the bacterium Gordonia jacobaea a new member of the Gordonia genus.</title>
        <authorList>
            <person name="Jimenez-Galisteo G."/>
            <person name="Dominguez A."/>
            <person name="Munoz E."/>
            <person name="Vinas M."/>
        </authorList>
    </citation>
    <scope>NUCLEOTIDE SEQUENCE [LARGE SCALE GENOMIC DNA]</scope>
    <source>
        <strain evidence="3">mv1</strain>
    </source>
</reference>
<accession>A0ABR5I7Y8</accession>
<keyword evidence="3" id="KW-1185">Reference proteome</keyword>
<evidence type="ECO:0000313" key="3">
    <source>
        <dbReference type="Proteomes" id="UP000037247"/>
    </source>
</evidence>
<keyword evidence="1" id="KW-0812">Transmembrane</keyword>
<name>A0ABR5I7Y8_9ACTN</name>
<dbReference type="RefSeq" id="WP_049700582.1">
    <property type="nucleotide sequence ID" value="NZ_JAQDQF010000004.1"/>
</dbReference>
<dbReference type="EMBL" id="LDTZ01000022">
    <property type="protein sequence ID" value="KNA89800.1"/>
    <property type="molecule type" value="Genomic_DNA"/>
</dbReference>
<evidence type="ECO:0000256" key="1">
    <source>
        <dbReference type="SAM" id="Phobius"/>
    </source>
</evidence>
<evidence type="ECO:0008006" key="4">
    <source>
        <dbReference type="Google" id="ProtNLM"/>
    </source>
</evidence>